<evidence type="ECO:0000256" key="2">
    <source>
        <dbReference type="ARBA" id="ARBA00022801"/>
    </source>
</evidence>
<evidence type="ECO:0000259" key="3">
    <source>
        <dbReference type="Pfam" id="PF07859"/>
    </source>
</evidence>
<dbReference type="AlphaFoldDB" id="A0A7L5DN84"/>
<keyword evidence="2 4" id="KW-0378">Hydrolase</keyword>
<comment type="similarity">
    <text evidence="1">Belongs to the 'GDXG' lipolytic enzyme family.</text>
</comment>
<dbReference type="GO" id="GO:0004806">
    <property type="term" value="F:triacylglycerol lipase activity"/>
    <property type="evidence" value="ECO:0007669"/>
    <property type="project" value="TreeGrafter"/>
</dbReference>
<evidence type="ECO:0000313" key="4">
    <source>
        <dbReference type="EMBL" id="QJD79919.1"/>
    </source>
</evidence>
<keyword evidence="5" id="KW-1185">Reference proteome</keyword>
<accession>A0A7L5DN84</accession>
<feature type="domain" description="Alpha/beta hydrolase fold-3" evidence="3">
    <location>
        <begin position="76"/>
        <end position="274"/>
    </location>
</feature>
<name>A0A7L5DN84_9BACT</name>
<gene>
    <name evidence="4" type="ORF">HH216_16970</name>
</gene>
<dbReference type="Pfam" id="PF07859">
    <property type="entry name" value="Abhydrolase_3"/>
    <property type="match status" value="1"/>
</dbReference>
<dbReference type="Proteomes" id="UP000501128">
    <property type="component" value="Chromosome"/>
</dbReference>
<protein>
    <submittedName>
        <fullName evidence="4">Alpha/beta hydrolase</fullName>
    </submittedName>
</protein>
<dbReference type="SUPFAM" id="SSF53474">
    <property type="entry name" value="alpha/beta-Hydrolases"/>
    <property type="match status" value="1"/>
</dbReference>
<dbReference type="Gene3D" id="3.40.50.1820">
    <property type="entry name" value="alpha/beta hydrolase"/>
    <property type="match status" value="1"/>
</dbReference>
<dbReference type="KEGG" id="srho:HH216_16970"/>
<sequence length="296" mass="33275">MLRTPSPSPGPSWQSKVLEKGFRLFQVPRLFLWLSKHGKNRIGDFKTAAKLGFVAEDIAGLRCYWLNESSRDRGVLIYLPGGGFVTGPTNLHWYHCLRVSRRLRYAVLVIPYPLAPEHPFPAAINSITAVIQALQQQDRLPDNWLISGDSAGGNLSLTTTLNLRTLGAPLPKKLVLLSPVANMNKIGWEGHPPDPMLSDAYRDYVDQSYVRQSDPANPLLSPLSADLSGLPPVLIQMGTHDILIHEVRKLVQRMQADGQSVRFEEYPAMIHVFMLFWWLPEAHQAIRDQVAFISRV</sequence>
<reference evidence="4 5" key="1">
    <citation type="submission" date="2020-04" db="EMBL/GenBank/DDBJ databases">
        <title>Genome sequencing of novel species.</title>
        <authorList>
            <person name="Heo J."/>
            <person name="Kim S.-J."/>
            <person name="Kim J.-S."/>
            <person name="Hong S.-B."/>
            <person name="Kwon S.-W."/>
        </authorList>
    </citation>
    <scope>NUCLEOTIDE SEQUENCE [LARGE SCALE GENOMIC DNA]</scope>
    <source>
        <strain evidence="4 5">CJU-R4</strain>
    </source>
</reference>
<dbReference type="InterPro" id="IPR050300">
    <property type="entry name" value="GDXG_lipolytic_enzyme"/>
</dbReference>
<dbReference type="PANTHER" id="PTHR48081">
    <property type="entry name" value="AB HYDROLASE SUPERFAMILY PROTEIN C4A8.06C"/>
    <property type="match status" value="1"/>
</dbReference>
<proteinExistence type="inferred from homology"/>
<dbReference type="InterPro" id="IPR013094">
    <property type="entry name" value="AB_hydrolase_3"/>
</dbReference>
<evidence type="ECO:0000313" key="5">
    <source>
        <dbReference type="Proteomes" id="UP000501128"/>
    </source>
</evidence>
<dbReference type="RefSeq" id="WP_169551880.1">
    <property type="nucleotide sequence ID" value="NZ_CP051677.1"/>
</dbReference>
<organism evidence="4 5">
    <name type="scientific">Spirosoma rhododendri</name>
    <dbReference type="NCBI Taxonomy" id="2728024"/>
    <lineage>
        <taxon>Bacteria</taxon>
        <taxon>Pseudomonadati</taxon>
        <taxon>Bacteroidota</taxon>
        <taxon>Cytophagia</taxon>
        <taxon>Cytophagales</taxon>
        <taxon>Cytophagaceae</taxon>
        <taxon>Spirosoma</taxon>
    </lineage>
</organism>
<evidence type="ECO:0000256" key="1">
    <source>
        <dbReference type="ARBA" id="ARBA00010515"/>
    </source>
</evidence>
<dbReference type="InterPro" id="IPR029058">
    <property type="entry name" value="AB_hydrolase_fold"/>
</dbReference>
<dbReference type="PANTHER" id="PTHR48081:SF30">
    <property type="entry name" value="ACETYL-HYDROLASE LIPR-RELATED"/>
    <property type="match status" value="1"/>
</dbReference>
<dbReference type="EMBL" id="CP051677">
    <property type="protein sequence ID" value="QJD79919.1"/>
    <property type="molecule type" value="Genomic_DNA"/>
</dbReference>